<proteinExistence type="predicted"/>
<name>A0A518JW77_9BACT</name>
<dbReference type="Proteomes" id="UP000315082">
    <property type="component" value="Chromosome"/>
</dbReference>
<dbReference type="SUPFAM" id="SSF53649">
    <property type="entry name" value="Alkaline phosphatase-like"/>
    <property type="match status" value="1"/>
</dbReference>
<reference evidence="1 2" key="1">
    <citation type="submission" date="2019-02" db="EMBL/GenBank/DDBJ databases">
        <title>Deep-cultivation of Planctomycetes and their phenomic and genomic characterization uncovers novel biology.</title>
        <authorList>
            <person name="Wiegand S."/>
            <person name="Jogler M."/>
            <person name="Boedeker C."/>
            <person name="Pinto D."/>
            <person name="Vollmers J."/>
            <person name="Rivas-Marin E."/>
            <person name="Kohn T."/>
            <person name="Peeters S.H."/>
            <person name="Heuer A."/>
            <person name="Rast P."/>
            <person name="Oberbeckmann S."/>
            <person name="Bunk B."/>
            <person name="Jeske O."/>
            <person name="Meyerdierks A."/>
            <person name="Storesund J.E."/>
            <person name="Kallscheuer N."/>
            <person name="Luecker S."/>
            <person name="Lage O.M."/>
            <person name="Pohl T."/>
            <person name="Merkel B.J."/>
            <person name="Hornburger P."/>
            <person name="Mueller R.-W."/>
            <person name="Bruemmer F."/>
            <person name="Labrenz M."/>
            <person name="Spormann A.M."/>
            <person name="Op den Camp H."/>
            <person name="Overmann J."/>
            <person name="Amann R."/>
            <person name="Jetten M.S.M."/>
            <person name="Mascher T."/>
            <person name="Medema M.H."/>
            <person name="Devos D.P."/>
            <person name="Kaster A.-K."/>
            <person name="Ovreas L."/>
            <person name="Rohde M."/>
            <person name="Galperin M.Y."/>
            <person name="Jogler C."/>
        </authorList>
    </citation>
    <scope>NUCLEOTIDE SEQUENCE [LARGE SCALE GENOMIC DNA]</scope>
    <source>
        <strain evidence="1 2">Poly24</strain>
    </source>
</reference>
<organism evidence="1 2">
    <name type="scientific">Rosistilla carotiformis</name>
    <dbReference type="NCBI Taxonomy" id="2528017"/>
    <lineage>
        <taxon>Bacteria</taxon>
        <taxon>Pseudomonadati</taxon>
        <taxon>Planctomycetota</taxon>
        <taxon>Planctomycetia</taxon>
        <taxon>Pirellulales</taxon>
        <taxon>Pirellulaceae</taxon>
        <taxon>Rosistilla</taxon>
    </lineage>
</organism>
<dbReference type="PANTHER" id="PTHR43737:SF1">
    <property type="entry name" value="DUF1501 DOMAIN-CONTAINING PROTEIN"/>
    <property type="match status" value="1"/>
</dbReference>
<dbReference type="InterPro" id="IPR017850">
    <property type="entry name" value="Alkaline_phosphatase_core_sf"/>
</dbReference>
<dbReference type="InterPro" id="IPR006311">
    <property type="entry name" value="TAT_signal"/>
</dbReference>
<keyword evidence="2" id="KW-1185">Reference proteome</keyword>
<dbReference type="PANTHER" id="PTHR43737">
    <property type="entry name" value="BLL7424 PROTEIN"/>
    <property type="match status" value="1"/>
</dbReference>
<evidence type="ECO:0000313" key="2">
    <source>
        <dbReference type="Proteomes" id="UP000315082"/>
    </source>
</evidence>
<dbReference type="Pfam" id="PF07394">
    <property type="entry name" value="DUF1501"/>
    <property type="match status" value="1"/>
</dbReference>
<dbReference type="KEGG" id="rcf:Poly24_35150"/>
<dbReference type="AlphaFoldDB" id="A0A518JW77"/>
<protein>
    <recommendedName>
        <fullName evidence="3">Sulfatase</fullName>
    </recommendedName>
</protein>
<dbReference type="PROSITE" id="PS51318">
    <property type="entry name" value="TAT"/>
    <property type="match status" value="1"/>
</dbReference>
<sequence length="495" mass="54034">MIVHAIGHPSPRFLKKSIEVMNNRRRFLSDATTGIGSIALGSLLAGDRATAAQPVIDPAQPYAPRPPHYPAKAKNVLVIFCAGAVSQLETWDFKPELIKQDGKPLKDGPAVTFQGPAGALARPQYTFRPRGETGKMVSDMIPHLAELTDEFAFIHSLTSKSNTHGPAENFLSTGFVEDGFPSGGGWVTYALGSENQNLPAFVAIPDPRGVPQASVNNWGAGFLPAEFQGTPFSSKNPIRHLAPPPQVSAAADRAARDYLEKMNQRHLERHPADGQLAARIASYELAARMQLSVPEISDLSTETAQTMAMYGADDTSNPIKAAYAKNCILARRLIESGVRFVQLFNGAYASGGELNWDGHSKLKTQYDRHAEILDQPTAAMIRDMEARGLLEETLVVWCTEFGRMPMFQKGAKGRDHNPDGFTCWLTGAGVRRGVSHGVTDELGRKAVQDIHPLYDLNATILHLLGLDHEQLTFEHNGVQRRLTNVEGHRIAEVLA</sequence>
<dbReference type="EMBL" id="CP036348">
    <property type="protein sequence ID" value="QDV69798.1"/>
    <property type="molecule type" value="Genomic_DNA"/>
</dbReference>
<dbReference type="InterPro" id="IPR010869">
    <property type="entry name" value="DUF1501"/>
</dbReference>
<evidence type="ECO:0008006" key="3">
    <source>
        <dbReference type="Google" id="ProtNLM"/>
    </source>
</evidence>
<accession>A0A518JW77</accession>
<evidence type="ECO:0000313" key="1">
    <source>
        <dbReference type="EMBL" id="QDV69798.1"/>
    </source>
</evidence>
<gene>
    <name evidence="1" type="ORF">Poly24_35150</name>
</gene>